<keyword evidence="4" id="KW-0254">Endocytosis</keyword>
<dbReference type="GO" id="GO:0006897">
    <property type="term" value="P:endocytosis"/>
    <property type="evidence" value="ECO:0007669"/>
    <property type="project" value="UniProtKB-KW"/>
</dbReference>
<name>A0ABD2Q3U6_9PLAT</name>
<evidence type="ECO:0000259" key="7">
    <source>
        <dbReference type="PROSITE" id="PS51072"/>
    </source>
</evidence>
<dbReference type="InterPro" id="IPR050431">
    <property type="entry name" value="Adaptor_comp_med_subunit"/>
</dbReference>
<feature type="domain" description="MHD" evidence="7">
    <location>
        <begin position="477"/>
        <end position="605"/>
    </location>
</feature>
<dbReference type="PROSITE" id="PS51072">
    <property type="entry name" value="MHD"/>
    <property type="match status" value="1"/>
</dbReference>
<organism evidence="8 9">
    <name type="scientific">Cichlidogyrus casuarinus</name>
    <dbReference type="NCBI Taxonomy" id="1844966"/>
    <lineage>
        <taxon>Eukaryota</taxon>
        <taxon>Metazoa</taxon>
        <taxon>Spiralia</taxon>
        <taxon>Lophotrochozoa</taxon>
        <taxon>Platyhelminthes</taxon>
        <taxon>Monogenea</taxon>
        <taxon>Monopisthocotylea</taxon>
        <taxon>Dactylogyridea</taxon>
        <taxon>Ancyrocephalidae</taxon>
        <taxon>Cichlidogyrus</taxon>
    </lineage>
</organism>
<feature type="compositionally biased region" description="Basic and acidic residues" evidence="5">
    <location>
        <begin position="218"/>
        <end position="229"/>
    </location>
</feature>
<evidence type="ECO:0000259" key="6">
    <source>
        <dbReference type="PROSITE" id="PS51070"/>
    </source>
</evidence>
<feature type="region of interest" description="Disordered" evidence="5">
    <location>
        <begin position="1"/>
        <end position="25"/>
    </location>
</feature>
<evidence type="ECO:0000313" key="8">
    <source>
        <dbReference type="EMBL" id="KAL3314288.1"/>
    </source>
</evidence>
<dbReference type="PANTHER" id="PTHR10529">
    <property type="entry name" value="AP COMPLEX SUBUNIT MU"/>
    <property type="match status" value="1"/>
</dbReference>
<reference evidence="8 9" key="1">
    <citation type="submission" date="2024-11" db="EMBL/GenBank/DDBJ databases">
        <title>Adaptive evolution of stress response genes in parasites aligns with host niche diversity.</title>
        <authorList>
            <person name="Hahn C."/>
            <person name="Resl P."/>
        </authorList>
    </citation>
    <scope>NUCLEOTIDE SEQUENCE [LARGE SCALE GENOMIC DNA]</scope>
    <source>
        <strain evidence="8">EGGRZ-B1_66</strain>
        <tissue evidence="8">Body</tissue>
    </source>
</reference>
<dbReference type="InterPro" id="IPR028565">
    <property type="entry name" value="MHD"/>
</dbReference>
<proteinExistence type="inferred from homology"/>
<feature type="region of interest" description="Disordered" evidence="5">
    <location>
        <begin position="59"/>
        <end position="243"/>
    </location>
</feature>
<evidence type="ECO:0000313" key="9">
    <source>
        <dbReference type="Proteomes" id="UP001626550"/>
    </source>
</evidence>
<dbReference type="Proteomes" id="UP001626550">
    <property type="component" value="Unassembled WGS sequence"/>
</dbReference>
<evidence type="ECO:0000256" key="3">
    <source>
        <dbReference type="ARBA" id="ARBA00022490"/>
    </source>
</evidence>
<dbReference type="AlphaFoldDB" id="A0ABD2Q3U6"/>
<keyword evidence="3" id="KW-0963">Cytoplasm</keyword>
<feature type="domain" description="SHD" evidence="6">
    <location>
        <begin position="308"/>
        <end position="473"/>
    </location>
</feature>
<evidence type="ECO:0000256" key="2">
    <source>
        <dbReference type="ARBA" id="ARBA00005579"/>
    </source>
</evidence>
<dbReference type="GO" id="GO:0005737">
    <property type="term" value="C:cytoplasm"/>
    <property type="evidence" value="ECO:0007669"/>
    <property type="project" value="UniProtKB-SubCell"/>
</dbReference>
<feature type="compositionally biased region" description="Basic and acidic residues" evidence="5">
    <location>
        <begin position="65"/>
        <end position="90"/>
    </location>
</feature>
<feature type="compositionally biased region" description="Basic and acidic residues" evidence="5">
    <location>
        <begin position="175"/>
        <end position="190"/>
    </location>
</feature>
<feature type="compositionally biased region" description="Polar residues" evidence="5">
    <location>
        <begin position="10"/>
        <end position="21"/>
    </location>
</feature>
<dbReference type="SUPFAM" id="SSF49447">
    <property type="entry name" value="Second domain of Mu2 adaptin subunit (ap50) of ap2 adaptor"/>
    <property type="match status" value="1"/>
</dbReference>
<protein>
    <submittedName>
        <fullName evidence="8">Stonin 2</fullName>
    </submittedName>
</protein>
<dbReference type="EMBL" id="JBJKFK010001042">
    <property type="protein sequence ID" value="KAL3314288.1"/>
    <property type="molecule type" value="Genomic_DNA"/>
</dbReference>
<feature type="compositionally biased region" description="Polar residues" evidence="5">
    <location>
        <begin position="91"/>
        <end position="102"/>
    </location>
</feature>
<comment type="similarity">
    <text evidence="2">Belongs to the Stoned B family.</text>
</comment>
<dbReference type="Gene3D" id="2.60.40.1170">
    <property type="entry name" value="Mu homology domain, subdomain B"/>
    <property type="match status" value="1"/>
</dbReference>
<dbReference type="InterPro" id="IPR012320">
    <property type="entry name" value="SHD_dom"/>
</dbReference>
<accession>A0ABD2Q3U6</accession>
<dbReference type="InterPro" id="IPR036168">
    <property type="entry name" value="AP2_Mu_C_sf"/>
</dbReference>
<sequence>MDSEPVEASQIENEVASTSSEEQIDLQDVTYRASSLEVDDEAAFPTTDLNKRSFEEVLEPTDPQHFVEKDNAQPAKVEDEEKYIRPRPEKQNTISGNNPFRNSQEEEVVDAEQYARVFTTTHDEDSDSAAEKKEEEVEGEFDPLGTIYPHESDNDSSSSSWSEDEMKKLKKIRIRDKGAHDQDNGEEKENIMLPAPPKVTTNIAYQEELAPPEDFEEKDNTPKPREETKNPWNEELDGDEERERHQNLLKAFEMTRFMVDWQAPIPKYVPTAIPTGKPVALLPELPREETPDPELDIAFHPAAEEGQVWRLWIRHPEKKSRMKQKSKYTTDRTWKEIGVSLGDDRGRCTVNLHELDEQGGVKEEPYRTVRVEPYMQLSRDKLQQYDKYGKLHIFKLNHVSYREFVGMRPEKFTLKNLQNLVSHKPKQNVALDHIPVYSEILKFGSLDHKPVISLMAALEDRLMLIPTHKDTSLNYTKEEVCCYVVDEYHGKLNIEGIIEEQKARTRIFCTAFVNGGPHLVLGVNDKWRYGREVVRRSEILPIMHDDWISIKKPEFHSCVEMDEYGDDHMIRFFPLDGCRFELMRFRVSLARNLQLPMQVRYLPSS</sequence>
<dbReference type="Pfam" id="PF00928">
    <property type="entry name" value="Adap_comp_sub"/>
    <property type="match status" value="1"/>
</dbReference>
<comment type="caution">
    <text evidence="8">The sequence shown here is derived from an EMBL/GenBank/DDBJ whole genome shotgun (WGS) entry which is preliminary data.</text>
</comment>
<gene>
    <name evidence="8" type="primary">STON2_2</name>
    <name evidence="8" type="ORF">Ciccas_007097</name>
</gene>
<comment type="subcellular location">
    <subcellularLocation>
        <location evidence="1">Cytoplasm</location>
    </subcellularLocation>
</comment>
<keyword evidence="9" id="KW-1185">Reference proteome</keyword>
<evidence type="ECO:0000256" key="4">
    <source>
        <dbReference type="ARBA" id="ARBA00022583"/>
    </source>
</evidence>
<dbReference type="PROSITE" id="PS51070">
    <property type="entry name" value="SHD"/>
    <property type="match status" value="1"/>
</dbReference>
<evidence type="ECO:0000256" key="1">
    <source>
        <dbReference type="ARBA" id="ARBA00004496"/>
    </source>
</evidence>
<evidence type="ECO:0000256" key="5">
    <source>
        <dbReference type="SAM" id="MobiDB-lite"/>
    </source>
</evidence>